<evidence type="ECO:0000259" key="6">
    <source>
        <dbReference type="Pfam" id="PF01593"/>
    </source>
</evidence>
<dbReference type="InterPro" id="IPR001613">
    <property type="entry name" value="Flavin_amine_oxidase"/>
</dbReference>
<evidence type="ECO:0000256" key="3">
    <source>
        <dbReference type="ARBA" id="ARBA00005995"/>
    </source>
</evidence>
<dbReference type="GO" id="GO:0046592">
    <property type="term" value="F:polyamine oxidase activity"/>
    <property type="evidence" value="ECO:0007669"/>
    <property type="project" value="UniProtKB-ARBA"/>
</dbReference>
<comment type="caution">
    <text evidence="7">The sequence shown here is derived from an EMBL/GenBank/DDBJ whole genome shotgun (WGS) entry which is preliminary data.</text>
</comment>
<accession>A0A8T0G6J6</accession>
<dbReference type="SUPFAM" id="SSF51905">
    <property type="entry name" value="FAD/NAD(P)-binding domain"/>
    <property type="match status" value="1"/>
</dbReference>
<dbReference type="InterPro" id="IPR036188">
    <property type="entry name" value="FAD/NAD-bd_sf"/>
</dbReference>
<feature type="binding site" evidence="5">
    <location>
        <begin position="107"/>
        <end position="108"/>
    </location>
    <ligand>
        <name>FAD</name>
        <dbReference type="ChEBI" id="CHEBI:57692"/>
    </ligand>
</feature>
<evidence type="ECO:0000313" key="7">
    <source>
        <dbReference type="EMBL" id="KAG0553689.1"/>
    </source>
</evidence>
<organism evidence="7 8">
    <name type="scientific">Ceratodon purpureus</name>
    <name type="common">Fire moss</name>
    <name type="synonym">Dicranum purpureum</name>
    <dbReference type="NCBI Taxonomy" id="3225"/>
    <lineage>
        <taxon>Eukaryota</taxon>
        <taxon>Viridiplantae</taxon>
        <taxon>Streptophyta</taxon>
        <taxon>Embryophyta</taxon>
        <taxon>Bryophyta</taxon>
        <taxon>Bryophytina</taxon>
        <taxon>Bryopsida</taxon>
        <taxon>Dicranidae</taxon>
        <taxon>Pseudoditrichales</taxon>
        <taxon>Ditrichaceae</taxon>
        <taxon>Ceratodon</taxon>
    </lineage>
</organism>
<feature type="binding site" evidence="5">
    <location>
        <position position="87"/>
    </location>
    <ligand>
        <name>FAD</name>
        <dbReference type="ChEBI" id="CHEBI:57692"/>
    </ligand>
</feature>
<comment type="cofactor">
    <cofactor evidence="1">
        <name>FAD</name>
        <dbReference type="ChEBI" id="CHEBI:57692"/>
    </cofactor>
</comment>
<feature type="domain" description="Amine oxidase" evidence="6">
    <location>
        <begin position="86"/>
        <end position="521"/>
    </location>
</feature>
<dbReference type="Pfam" id="PF01593">
    <property type="entry name" value="Amino_oxidase"/>
    <property type="match status" value="1"/>
</dbReference>
<dbReference type="Proteomes" id="UP000822688">
    <property type="component" value="Chromosome 12"/>
</dbReference>
<dbReference type="AlphaFoldDB" id="A0A8T0G6J6"/>
<evidence type="ECO:0000313" key="8">
    <source>
        <dbReference type="Proteomes" id="UP000822688"/>
    </source>
</evidence>
<evidence type="ECO:0000256" key="5">
    <source>
        <dbReference type="PIRSR" id="PIRSR601613-1"/>
    </source>
</evidence>
<keyword evidence="8" id="KW-1185">Reference proteome</keyword>
<comment type="pathway">
    <text evidence="2">Amine and polyamine degradation; spermine degradation.</text>
</comment>
<dbReference type="Gene3D" id="3.50.50.60">
    <property type="entry name" value="FAD/NAD(P)-binding domain"/>
    <property type="match status" value="1"/>
</dbReference>
<dbReference type="SUPFAM" id="SSF54373">
    <property type="entry name" value="FAD-linked reductases, C-terminal domain"/>
    <property type="match status" value="1"/>
</dbReference>
<dbReference type="Gene3D" id="3.90.660.10">
    <property type="match status" value="1"/>
</dbReference>
<sequence>MPGSARVYVDELILGLFSTAELNLKLRCLCTNYVLVEVFAQSATMGSFFRLLVVAVVLLQGSALLDAARNVDIPVRSTVIIIGAGMSGINAGKRLVEKGVTDIIILEAREQIGGRMYSHDFNGITIEKGANWIEGTGGGLQNPILPIAEAIGLIYDVSNFDNTTNNVFDQNGFVAPEVAEATAKKVEEMYEFTEQLGIQMNNSTESDVCVLTAQRFYNQAKVPGTPVEMALDYYHNDFEFAEPPRVTSLKSTQPLKTFSDFGGDLNFVHDPRGYKAVVHHLAHSYLANKDGKITDPRLKLNKVVNKVEYRKRGVRVMCEDGSVYVAGYAIVSVSLGVLQSNLIDFEPDLPFWKLKSIYTFNMAVYTKIFLKFPRTFWNTHPGAKFFVYADERRGYYPIWENLDSEFPGQNLLMVTVTDEEARRVEQQPDSETLDEIMGVLRSMYGPDVPRAEAIFVPRWFTDRLFRGSFSNWPLGVDSSTFDHLQAPVKSLYFTGEHTSEKYNGYVHGAYLQGIVTANELLDCMFKRKCSKPNSAYESVVANAHTETELLRQMKKNTRTPDAAR</sequence>
<evidence type="ECO:0000256" key="2">
    <source>
        <dbReference type="ARBA" id="ARBA00004723"/>
    </source>
</evidence>
<gene>
    <name evidence="7" type="ORF">KC19_12G031400</name>
</gene>
<dbReference type="PANTHER" id="PTHR10742:SF313">
    <property type="entry name" value="AMINE OXIDASE"/>
    <property type="match status" value="1"/>
</dbReference>
<protein>
    <recommendedName>
        <fullName evidence="6">Amine oxidase domain-containing protein</fullName>
    </recommendedName>
</protein>
<evidence type="ECO:0000256" key="4">
    <source>
        <dbReference type="ARBA" id="ARBA00023002"/>
    </source>
</evidence>
<feature type="binding site" evidence="5">
    <location>
        <position position="304"/>
    </location>
    <ligand>
        <name>FAD</name>
        <dbReference type="ChEBI" id="CHEBI:57692"/>
    </ligand>
</feature>
<evidence type="ECO:0000256" key="1">
    <source>
        <dbReference type="ARBA" id="ARBA00001974"/>
    </source>
</evidence>
<dbReference type="EMBL" id="CM026433">
    <property type="protein sequence ID" value="KAG0553689.1"/>
    <property type="molecule type" value="Genomic_DNA"/>
</dbReference>
<dbReference type="InterPro" id="IPR050281">
    <property type="entry name" value="Flavin_monoamine_oxidase"/>
</dbReference>
<dbReference type="GO" id="GO:0006598">
    <property type="term" value="P:polyamine catabolic process"/>
    <property type="evidence" value="ECO:0007669"/>
    <property type="project" value="TreeGrafter"/>
</dbReference>
<proteinExistence type="inferred from homology"/>
<dbReference type="InterPro" id="IPR002937">
    <property type="entry name" value="Amino_oxidase"/>
</dbReference>
<comment type="similarity">
    <text evidence="3">Belongs to the flavin monoamine oxidase family.</text>
</comment>
<dbReference type="PANTHER" id="PTHR10742">
    <property type="entry name" value="FLAVIN MONOAMINE OXIDASE"/>
    <property type="match status" value="1"/>
</dbReference>
<keyword evidence="4" id="KW-0560">Oxidoreductase</keyword>
<dbReference type="PRINTS" id="PR00757">
    <property type="entry name" value="AMINEOXDASEF"/>
</dbReference>
<reference evidence="7" key="1">
    <citation type="submission" date="2020-06" db="EMBL/GenBank/DDBJ databases">
        <title>WGS assembly of Ceratodon purpureus strain R40.</title>
        <authorList>
            <person name="Carey S.B."/>
            <person name="Jenkins J."/>
            <person name="Shu S."/>
            <person name="Lovell J.T."/>
            <person name="Sreedasyam A."/>
            <person name="Maumus F."/>
            <person name="Tiley G.P."/>
            <person name="Fernandez-Pozo N."/>
            <person name="Barry K."/>
            <person name="Chen C."/>
            <person name="Wang M."/>
            <person name="Lipzen A."/>
            <person name="Daum C."/>
            <person name="Saski C.A."/>
            <person name="Payton A.C."/>
            <person name="Mcbreen J.C."/>
            <person name="Conrad R.E."/>
            <person name="Kollar L.M."/>
            <person name="Olsson S."/>
            <person name="Huttunen S."/>
            <person name="Landis J.B."/>
            <person name="Wickett N.J."/>
            <person name="Johnson M.G."/>
            <person name="Rensing S.A."/>
            <person name="Grimwood J."/>
            <person name="Schmutz J."/>
            <person name="Mcdaniel S.F."/>
        </authorList>
    </citation>
    <scope>NUCLEOTIDE SEQUENCE</scope>
    <source>
        <strain evidence="7">R40</strain>
    </source>
</reference>
<name>A0A8T0G6J6_CERPU</name>